<comment type="subcellular location">
    <subcellularLocation>
        <location evidence="1 8">Cell outer membrane</location>
        <topology evidence="1 8">Multi-pass membrane protein</topology>
    </subcellularLocation>
</comment>
<evidence type="ECO:0000256" key="7">
    <source>
        <dbReference type="ARBA" id="ARBA00023237"/>
    </source>
</evidence>
<evidence type="ECO:0000256" key="6">
    <source>
        <dbReference type="ARBA" id="ARBA00023136"/>
    </source>
</evidence>
<keyword evidence="3 8" id="KW-1134">Transmembrane beta strand</keyword>
<gene>
    <name evidence="12" type="ORF">M992_1818</name>
</gene>
<protein>
    <submittedName>
        <fullName evidence="12">Putative TonB-dependent hemin receptor</fullName>
    </submittedName>
</protein>
<dbReference type="InterPro" id="IPR036942">
    <property type="entry name" value="Beta-barrel_TonB_sf"/>
</dbReference>
<evidence type="ECO:0000259" key="11">
    <source>
        <dbReference type="Pfam" id="PF07715"/>
    </source>
</evidence>
<evidence type="ECO:0000256" key="3">
    <source>
        <dbReference type="ARBA" id="ARBA00022452"/>
    </source>
</evidence>
<name>A0A0N0IA20_9GAMM</name>
<dbReference type="PANTHER" id="PTHR30069:SF50">
    <property type="entry name" value="TONB-DEPENDENT RECEPTOR HI_1217-RELATED"/>
    <property type="match status" value="1"/>
</dbReference>
<dbReference type="Gene3D" id="2.40.170.20">
    <property type="entry name" value="TonB-dependent receptor, beta-barrel domain"/>
    <property type="match status" value="1"/>
</dbReference>
<organism evidence="12 13">
    <name type="scientific">Moellerella wisconsensis ATCC 35017</name>
    <dbReference type="NCBI Taxonomy" id="1354267"/>
    <lineage>
        <taxon>Bacteria</taxon>
        <taxon>Pseudomonadati</taxon>
        <taxon>Pseudomonadota</taxon>
        <taxon>Gammaproteobacteria</taxon>
        <taxon>Enterobacterales</taxon>
        <taxon>Morganellaceae</taxon>
        <taxon>Moellerella</taxon>
    </lineage>
</organism>
<dbReference type="OrthoDB" id="6046653at2"/>
<keyword evidence="7 8" id="KW-0998">Cell outer membrane</keyword>
<dbReference type="GO" id="GO:0015344">
    <property type="term" value="F:siderophore uptake transmembrane transporter activity"/>
    <property type="evidence" value="ECO:0007669"/>
    <property type="project" value="TreeGrafter"/>
</dbReference>
<dbReference type="GO" id="GO:0009279">
    <property type="term" value="C:cell outer membrane"/>
    <property type="evidence" value="ECO:0007669"/>
    <property type="project" value="UniProtKB-SubCell"/>
</dbReference>
<dbReference type="Pfam" id="PF00593">
    <property type="entry name" value="TonB_dep_Rec_b-barrel"/>
    <property type="match status" value="1"/>
</dbReference>
<evidence type="ECO:0000256" key="1">
    <source>
        <dbReference type="ARBA" id="ARBA00004571"/>
    </source>
</evidence>
<evidence type="ECO:0000256" key="9">
    <source>
        <dbReference type="RuleBase" id="RU003357"/>
    </source>
</evidence>
<evidence type="ECO:0000313" key="13">
    <source>
        <dbReference type="Proteomes" id="UP000053226"/>
    </source>
</evidence>
<dbReference type="AlphaFoldDB" id="A0A0N0IA20"/>
<evidence type="ECO:0000256" key="5">
    <source>
        <dbReference type="ARBA" id="ARBA00023077"/>
    </source>
</evidence>
<proteinExistence type="inferred from homology"/>
<comment type="caution">
    <text evidence="12">The sequence shown here is derived from an EMBL/GenBank/DDBJ whole genome shotgun (WGS) entry which is preliminary data.</text>
</comment>
<sequence>MNKITQLISLGIFPVGIMLITITQIAQAQAPNSGNSQQARIFRPLKISGSTKNTPSTQALERPGAYSALSVEYNLQSLDSAIRTLPGVYTQMDGSQGAVNVNIRGLSGLGRVNMMVDGVSQSYYGISPSQYTHGQQPYSQFGSMIDPNFIVALEVEKGQLNGGNSINALAGSANFRTLAIDDVIFSPHVYGIRSKTRWGNNGIGYNGMLALGTKIALNSSQGYIGGLIALSGHNIPGNYKNGDGINSDEFATDSTFKQRPKSQLAKINYKVNDFHQLELSGRWYQNKLTRRNINTKDYFIKYNYTPFNDFIDSEVLLSNSQSHQDFSGDSLGWALRQGNSYHQSWAMNGFNTSRFSLHNIDYQFTLGSKLIATKYHRQVSTASTVDTMIRNPFSPSGKQNLASAYAKLKMDYQIYTAEFDINYTYYDVKGHKPACDAREKCFPEGAADFRLKHGGFNPGVLLSAEIIPEFQPFASYAYSMRAPNAQEAFFSNEGGASMNPFLKGEKAQTVQLGFNSYRPDLIITGDVLRLKALWYHSKLTDYIYSRGYILCRTHADDEYHRCLNNDDAFDNYDVNANVSMYIYQNNPDKVTLHGYELQADYDAGLFYSTLSYSKESSNQPMSVTYSSDAFSAGDISELPEYYLSLDSGIRLLDKRLKLGTLITITGPSKRITPSGERNESGDIMTEQYEQQPTIIDLYAKYTINRQIKLMFNVNNITNRSYSDALNRANSSAKISEKDQHTARGRTYMLGAAVRF</sequence>
<keyword evidence="13" id="KW-1185">Reference proteome</keyword>
<dbReference type="InterPro" id="IPR012910">
    <property type="entry name" value="Plug_dom"/>
</dbReference>
<accession>A0A0N0IA20</accession>
<dbReference type="InterPro" id="IPR037066">
    <property type="entry name" value="Plug_dom_sf"/>
</dbReference>
<feature type="domain" description="TonB-dependent receptor-like beta-barrel" evidence="10">
    <location>
        <begin position="264"/>
        <end position="716"/>
    </location>
</feature>
<feature type="domain" description="TonB-dependent receptor plug" evidence="11">
    <location>
        <begin position="74"/>
        <end position="160"/>
    </location>
</feature>
<evidence type="ECO:0000256" key="2">
    <source>
        <dbReference type="ARBA" id="ARBA00022448"/>
    </source>
</evidence>
<dbReference type="GO" id="GO:0044718">
    <property type="term" value="P:siderophore transmembrane transport"/>
    <property type="evidence" value="ECO:0007669"/>
    <property type="project" value="TreeGrafter"/>
</dbReference>
<dbReference type="EMBL" id="LGAA01000018">
    <property type="protein sequence ID" value="KPD02663.1"/>
    <property type="molecule type" value="Genomic_DNA"/>
</dbReference>
<dbReference type="Pfam" id="PF07715">
    <property type="entry name" value="Plug"/>
    <property type="match status" value="1"/>
</dbReference>
<comment type="similarity">
    <text evidence="8 9">Belongs to the TonB-dependent receptor family.</text>
</comment>
<evidence type="ECO:0000256" key="8">
    <source>
        <dbReference type="PROSITE-ProRule" id="PRU01360"/>
    </source>
</evidence>
<reference evidence="12 13" key="1">
    <citation type="submission" date="2015-07" db="EMBL/GenBank/DDBJ databases">
        <title>ATOL: Assembling a taxonomically balanced genome-scale reconstruction of the evolutionary history of the Enterobacteriaceae.</title>
        <authorList>
            <person name="Plunkett G.III."/>
            <person name="Neeno-Eckwall E.C."/>
            <person name="Glasner J.D."/>
            <person name="Perna N.T."/>
        </authorList>
    </citation>
    <scope>NUCLEOTIDE SEQUENCE [LARGE SCALE GENOMIC DNA]</scope>
    <source>
        <strain evidence="12 13">ATCC 35017</strain>
    </source>
</reference>
<dbReference type="InterPro" id="IPR039426">
    <property type="entry name" value="TonB-dep_rcpt-like"/>
</dbReference>
<keyword evidence="5 9" id="KW-0798">TonB box</keyword>
<keyword evidence="2 8" id="KW-0813">Transport</keyword>
<dbReference type="RefSeq" id="WP_053908221.1">
    <property type="nucleotide sequence ID" value="NZ_CAWMUS010000018.1"/>
</dbReference>
<dbReference type="Gene3D" id="2.170.130.10">
    <property type="entry name" value="TonB-dependent receptor, plug domain"/>
    <property type="match status" value="1"/>
</dbReference>
<keyword evidence="4 8" id="KW-0812">Transmembrane</keyword>
<evidence type="ECO:0000256" key="4">
    <source>
        <dbReference type="ARBA" id="ARBA00022692"/>
    </source>
</evidence>
<dbReference type="InterPro" id="IPR000531">
    <property type="entry name" value="Beta-barrel_TonB"/>
</dbReference>
<keyword evidence="6 8" id="KW-0472">Membrane</keyword>
<keyword evidence="12" id="KW-0675">Receptor</keyword>
<dbReference type="Proteomes" id="UP000053226">
    <property type="component" value="Unassembled WGS sequence"/>
</dbReference>
<dbReference type="PROSITE" id="PS52016">
    <property type="entry name" value="TONB_DEPENDENT_REC_3"/>
    <property type="match status" value="1"/>
</dbReference>
<evidence type="ECO:0000259" key="10">
    <source>
        <dbReference type="Pfam" id="PF00593"/>
    </source>
</evidence>
<dbReference type="SUPFAM" id="SSF56935">
    <property type="entry name" value="Porins"/>
    <property type="match status" value="1"/>
</dbReference>
<evidence type="ECO:0000313" key="12">
    <source>
        <dbReference type="EMBL" id="KPD02663.1"/>
    </source>
</evidence>
<dbReference type="PANTHER" id="PTHR30069">
    <property type="entry name" value="TONB-DEPENDENT OUTER MEMBRANE RECEPTOR"/>
    <property type="match status" value="1"/>
</dbReference>